<evidence type="ECO:0000313" key="3">
    <source>
        <dbReference type="Proteomes" id="UP001362999"/>
    </source>
</evidence>
<gene>
    <name evidence="2" type="ORF">R3P38DRAFT_3594508</name>
</gene>
<proteinExistence type="predicted"/>
<dbReference type="EMBL" id="JAWWNJ010000007">
    <property type="protein sequence ID" value="KAK7052128.1"/>
    <property type="molecule type" value="Genomic_DNA"/>
</dbReference>
<name>A0AAW0DM11_9AGAR</name>
<dbReference type="InterPro" id="IPR035992">
    <property type="entry name" value="Ricin_B-like_lectins"/>
</dbReference>
<protein>
    <recommendedName>
        <fullName evidence="4">Ricin B lectin domain-containing protein</fullName>
    </recommendedName>
</protein>
<sequence length="182" mass="18525">MLSASTILLSFGLLFRVFTNLAAATPTPRALCSPNFQGAGVSIIAGSVEWGVSAPVAGTVLDRTAKSNTTAEWHVEQTGGAPSTYLVSVISNSDLAVGVGANGVLTLEQKDSNKPATQMWTIMCDSCSSGASAGVQDSASGCKIMASSSGLCAAVEHAGTHLATTECAPVVAQTWDFWTVPA</sequence>
<reference evidence="2 3" key="1">
    <citation type="journal article" date="2024" name="J Genomics">
        <title>Draft genome sequencing and assembly of Favolaschia claudopus CIRM-BRFM 2984 isolated from oak limbs.</title>
        <authorList>
            <person name="Navarro D."/>
            <person name="Drula E."/>
            <person name="Chaduli D."/>
            <person name="Cazenave R."/>
            <person name="Ahrendt S."/>
            <person name="Wang J."/>
            <person name="Lipzen A."/>
            <person name="Daum C."/>
            <person name="Barry K."/>
            <person name="Grigoriev I.V."/>
            <person name="Favel A."/>
            <person name="Rosso M.N."/>
            <person name="Martin F."/>
        </authorList>
    </citation>
    <scope>NUCLEOTIDE SEQUENCE [LARGE SCALE GENOMIC DNA]</scope>
    <source>
        <strain evidence="2 3">CIRM-BRFM 2984</strain>
    </source>
</reference>
<evidence type="ECO:0008006" key="4">
    <source>
        <dbReference type="Google" id="ProtNLM"/>
    </source>
</evidence>
<dbReference type="Proteomes" id="UP001362999">
    <property type="component" value="Unassembled WGS sequence"/>
</dbReference>
<dbReference type="AlphaFoldDB" id="A0AAW0DM11"/>
<keyword evidence="1" id="KW-0732">Signal</keyword>
<feature type="chain" id="PRO_5043956704" description="Ricin B lectin domain-containing protein" evidence="1">
    <location>
        <begin position="25"/>
        <end position="182"/>
    </location>
</feature>
<feature type="signal peptide" evidence="1">
    <location>
        <begin position="1"/>
        <end position="24"/>
    </location>
</feature>
<evidence type="ECO:0000256" key="1">
    <source>
        <dbReference type="SAM" id="SignalP"/>
    </source>
</evidence>
<organism evidence="2 3">
    <name type="scientific">Favolaschia claudopus</name>
    <dbReference type="NCBI Taxonomy" id="2862362"/>
    <lineage>
        <taxon>Eukaryota</taxon>
        <taxon>Fungi</taxon>
        <taxon>Dikarya</taxon>
        <taxon>Basidiomycota</taxon>
        <taxon>Agaricomycotina</taxon>
        <taxon>Agaricomycetes</taxon>
        <taxon>Agaricomycetidae</taxon>
        <taxon>Agaricales</taxon>
        <taxon>Marasmiineae</taxon>
        <taxon>Mycenaceae</taxon>
        <taxon>Favolaschia</taxon>
    </lineage>
</organism>
<evidence type="ECO:0000313" key="2">
    <source>
        <dbReference type="EMBL" id="KAK7052128.1"/>
    </source>
</evidence>
<keyword evidence="3" id="KW-1185">Reference proteome</keyword>
<dbReference type="Gene3D" id="2.80.10.50">
    <property type="match status" value="1"/>
</dbReference>
<comment type="caution">
    <text evidence="2">The sequence shown here is derived from an EMBL/GenBank/DDBJ whole genome shotgun (WGS) entry which is preliminary data.</text>
</comment>
<dbReference type="SUPFAM" id="SSF50370">
    <property type="entry name" value="Ricin B-like lectins"/>
    <property type="match status" value="1"/>
</dbReference>
<accession>A0AAW0DM11</accession>